<gene>
    <name evidence="1" type="ORF">L596_008461</name>
</gene>
<dbReference type="EMBL" id="AZBU02000002">
    <property type="protein sequence ID" value="TKR94134.1"/>
    <property type="molecule type" value="Genomic_DNA"/>
</dbReference>
<dbReference type="AlphaFoldDB" id="A0A4U5PDM4"/>
<keyword evidence="2" id="KW-1185">Reference proteome</keyword>
<evidence type="ECO:0000313" key="1">
    <source>
        <dbReference type="EMBL" id="TKR94134.1"/>
    </source>
</evidence>
<dbReference type="Proteomes" id="UP000298663">
    <property type="component" value="Unassembled WGS sequence"/>
</dbReference>
<accession>A0A4U5PDM4</accession>
<sequence length="435" mass="51523">MPPEPLTPWRTCERPWSRHRTSFPMDKRTVIGILNKCTNNSSKLFTDEVTRIMIGGGHRYEFFKASVIWQTMLNPQLARPFVHLLDAGYMNVISVMGFNHQMPSGLDMLALLNVLARNDFHMIHTDIDLEQEKTAKQRMVGFLRFISEMQKVYLFYELEHAENLIRALDNRCIDTDQAVLDCRSVRFVRRWLRTWASKVQRRYLRFEEGYHDDKDNYAQRKRLPKWKQRDRMRARQQFYVNRIVPGKIIVGELYPLIGELRGNHMELMVLVTDAIIRGPPIAPKIMIPICKEFTRHPIGGRFAFDVKDVVSYVFLSTVQGAVMVRYKKPPQMVRVLHEGVMKAIRMMACLRDHRMITRSRFREPEMEDFEMMLSMWKKAANEESLYFKYDYAVKFMERILEDLVKGKLSQSDQSYDDSEENFGSYQVYKTLVREK</sequence>
<name>A0A4U5PDM4_STECR</name>
<reference evidence="1 2" key="1">
    <citation type="journal article" date="2015" name="Genome Biol.">
        <title>Comparative genomics of Steinernema reveals deeply conserved gene regulatory networks.</title>
        <authorList>
            <person name="Dillman A.R."/>
            <person name="Macchietto M."/>
            <person name="Porter C.F."/>
            <person name="Rogers A."/>
            <person name="Williams B."/>
            <person name="Antoshechkin I."/>
            <person name="Lee M.M."/>
            <person name="Goodwin Z."/>
            <person name="Lu X."/>
            <person name="Lewis E.E."/>
            <person name="Goodrich-Blair H."/>
            <person name="Stock S.P."/>
            <person name="Adams B.J."/>
            <person name="Sternberg P.W."/>
            <person name="Mortazavi A."/>
        </authorList>
    </citation>
    <scope>NUCLEOTIDE SEQUENCE [LARGE SCALE GENOMIC DNA]</scope>
    <source>
        <strain evidence="1 2">ALL</strain>
    </source>
</reference>
<organism evidence="1 2">
    <name type="scientific">Steinernema carpocapsae</name>
    <name type="common">Entomopathogenic nematode</name>
    <dbReference type="NCBI Taxonomy" id="34508"/>
    <lineage>
        <taxon>Eukaryota</taxon>
        <taxon>Metazoa</taxon>
        <taxon>Ecdysozoa</taxon>
        <taxon>Nematoda</taxon>
        <taxon>Chromadorea</taxon>
        <taxon>Rhabditida</taxon>
        <taxon>Tylenchina</taxon>
        <taxon>Panagrolaimomorpha</taxon>
        <taxon>Strongyloidoidea</taxon>
        <taxon>Steinernematidae</taxon>
        <taxon>Steinernema</taxon>
    </lineage>
</organism>
<reference evidence="1 2" key="2">
    <citation type="journal article" date="2019" name="G3 (Bethesda)">
        <title>Hybrid Assembly of the Genome of the Entomopathogenic Nematode Steinernema carpocapsae Identifies the X-Chromosome.</title>
        <authorList>
            <person name="Serra L."/>
            <person name="Macchietto M."/>
            <person name="Macias-Munoz A."/>
            <person name="McGill C.J."/>
            <person name="Rodriguez I.M."/>
            <person name="Rodriguez B."/>
            <person name="Murad R."/>
            <person name="Mortazavi A."/>
        </authorList>
    </citation>
    <scope>NUCLEOTIDE SEQUENCE [LARGE SCALE GENOMIC DNA]</scope>
    <source>
        <strain evidence="1 2">ALL</strain>
    </source>
</reference>
<evidence type="ECO:0000313" key="2">
    <source>
        <dbReference type="Proteomes" id="UP000298663"/>
    </source>
</evidence>
<comment type="caution">
    <text evidence="1">The sequence shown here is derived from an EMBL/GenBank/DDBJ whole genome shotgun (WGS) entry which is preliminary data.</text>
</comment>
<protein>
    <submittedName>
        <fullName evidence="1">Uncharacterized protein</fullName>
    </submittedName>
</protein>
<proteinExistence type="predicted"/>